<accession>A0A6C0EUI4</accession>
<dbReference type="GO" id="GO:0051082">
    <property type="term" value="F:unfolded protein binding"/>
    <property type="evidence" value="ECO:0007669"/>
    <property type="project" value="InterPro"/>
</dbReference>
<dbReference type="Gene3D" id="1.10.287.110">
    <property type="entry name" value="DnaJ domain"/>
    <property type="match status" value="1"/>
</dbReference>
<evidence type="ECO:0000313" key="6">
    <source>
        <dbReference type="EMBL" id="QHT32836.1"/>
    </source>
</evidence>
<dbReference type="GO" id="GO:0006457">
    <property type="term" value="P:protein folding"/>
    <property type="evidence" value="ECO:0007669"/>
    <property type="project" value="InterPro"/>
</dbReference>
<dbReference type="PANTHER" id="PTHR43888">
    <property type="entry name" value="DNAJ-LIKE-2, ISOFORM A-RELATED"/>
    <property type="match status" value="1"/>
</dbReference>
<dbReference type="SMART" id="SM00271">
    <property type="entry name" value="DnaJ"/>
    <property type="match status" value="1"/>
</dbReference>
<dbReference type="PROSITE" id="PS00636">
    <property type="entry name" value="DNAJ_1"/>
    <property type="match status" value="1"/>
</dbReference>
<dbReference type="InterPro" id="IPR036869">
    <property type="entry name" value="J_dom_sf"/>
</dbReference>
<dbReference type="SUPFAM" id="SSF46565">
    <property type="entry name" value="Chaperone J-domain"/>
    <property type="match status" value="1"/>
</dbReference>
<keyword evidence="1" id="KW-0479">Metal-binding</keyword>
<dbReference type="InterPro" id="IPR001623">
    <property type="entry name" value="DnaJ_domain"/>
</dbReference>
<dbReference type="Gene3D" id="2.60.260.20">
    <property type="entry name" value="Urease metallochaperone UreE, N-terminal domain"/>
    <property type="match status" value="2"/>
</dbReference>
<dbReference type="CDD" id="cd10747">
    <property type="entry name" value="DnaJ_C"/>
    <property type="match status" value="1"/>
</dbReference>
<sequence length="323" mass="36097">MSEDNHYKILDVPENASTDEIKKAYRKLSLKYHPDKNPGKPEVVDIFHKINNAYEVLGDPAKKNEYDMMRNNPFGNMMGGGGPVPGQGPNMEDILASMFFGGMPGMQGMPGNIHMMHGMPGMPGMFPPGANFQIFRNGVPVNIQQIQKPEPINKIVHINMEMVLNGGSIPVEIERWIIKNGTKVTETQTIYVNIMKGIDNNEMMVLENQGNVVNEQCKGDIKIFIRIENDTGFQRRGLDLIIEKKISLKEALCGFSFDLKYINGKAYTINNQTGNIIPFGHQKVIANMGLTRDGHTGNMIIVFQIELPLTLTPEQIIILTNVL</sequence>
<dbReference type="FunFam" id="2.60.260.20:FF:000003">
    <property type="entry name" value="DnaJ subfamily A member 2"/>
    <property type="match status" value="1"/>
</dbReference>
<protein>
    <recommendedName>
        <fullName evidence="5">J domain-containing protein</fullName>
    </recommendedName>
</protein>
<evidence type="ECO:0000256" key="2">
    <source>
        <dbReference type="ARBA" id="ARBA00022737"/>
    </source>
</evidence>
<evidence type="ECO:0000256" key="4">
    <source>
        <dbReference type="ARBA" id="ARBA00022833"/>
    </source>
</evidence>
<dbReference type="InterPro" id="IPR044713">
    <property type="entry name" value="DNJA1/2-like"/>
</dbReference>
<dbReference type="PRINTS" id="PR00625">
    <property type="entry name" value="JDOMAIN"/>
</dbReference>
<keyword evidence="2" id="KW-0677">Repeat</keyword>
<evidence type="ECO:0000256" key="3">
    <source>
        <dbReference type="ARBA" id="ARBA00022771"/>
    </source>
</evidence>
<keyword evidence="3" id="KW-0863">Zinc-finger</keyword>
<dbReference type="GO" id="GO:0008270">
    <property type="term" value="F:zinc ion binding"/>
    <property type="evidence" value="ECO:0007669"/>
    <property type="project" value="UniProtKB-KW"/>
</dbReference>
<dbReference type="PROSITE" id="PS50076">
    <property type="entry name" value="DNAJ_2"/>
    <property type="match status" value="1"/>
</dbReference>
<dbReference type="Pfam" id="PF01556">
    <property type="entry name" value="DnaJ_C"/>
    <property type="match status" value="1"/>
</dbReference>
<dbReference type="AlphaFoldDB" id="A0A6C0EUI4"/>
<dbReference type="InterPro" id="IPR008971">
    <property type="entry name" value="HSP40/DnaJ_pept-bd"/>
</dbReference>
<organism evidence="6">
    <name type="scientific">viral metagenome</name>
    <dbReference type="NCBI Taxonomy" id="1070528"/>
    <lineage>
        <taxon>unclassified sequences</taxon>
        <taxon>metagenomes</taxon>
        <taxon>organismal metagenomes</taxon>
    </lineage>
</organism>
<dbReference type="InterPro" id="IPR018253">
    <property type="entry name" value="DnaJ_domain_CS"/>
</dbReference>
<name>A0A6C0EUI4_9ZZZZ</name>
<dbReference type="EMBL" id="MN738950">
    <property type="protein sequence ID" value="QHT32836.1"/>
    <property type="molecule type" value="Genomic_DNA"/>
</dbReference>
<dbReference type="SUPFAM" id="SSF49493">
    <property type="entry name" value="HSP40/DnaJ peptide-binding domain"/>
    <property type="match status" value="2"/>
</dbReference>
<proteinExistence type="predicted"/>
<dbReference type="CDD" id="cd06257">
    <property type="entry name" value="DnaJ"/>
    <property type="match status" value="1"/>
</dbReference>
<reference evidence="6" key="1">
    <citation type="journal article" date="2020" name="Nature">
        <title>Giant virus diversity and host interactions through global metagenomics.</title>
        <authorList>
            <person name="Schulz F."/>
            <person name="Roux S."/>
            <person name="Paez-Espino D."/>
            <person name="Jungbluth S."/>
            <person name="Walsh D.A."/>
            <person name="Denef V.J."/>
            <person name="McMahon K.D."/>
            <person name="Konstantinidis K.T."/>
            <person name="Eloe-Fadrosh E.A."/>
            <person name="Kyrpides N.C."/>
            <person name="Woyke T."/>
        </authorList>
    </citation>
    <scope>NUCLEOTIDE SEQUENCE</scope>
    <source>
        <strain evidence="6">GVMAG-M-3300009161-30</strain>
    </source>
</reference>
<dbReference type="Pfam" id="PF00226">
    <property type="entry name" value="DnaJ"/>
    <property type="match status" value="1"/>
</dbReference>
<dbReference type="InterPro" id="IPR002939">
    <property type="entry name" value="DnaJ_C"/>
</dbReference>
<keyword evidence="4" id="KW-0862">Zinc</keyword>
<evidence type="ECO:0000256" key="1">
    <source>
        <dbReference type="ARBA" id="ARBA00022723"/>
    </source>
</evidence>
<dbReference type="GO" id="GO:0030544">
    <property type="term" value="F:Hsp70 protein binding"/>
    <property type="evidence" value="ECO:0007669"/>
    <property type="project" value="InterPro"/>
</dbReference>
<feature type="domain" description="J" evidence="5">
    <location>
        <begin position="5"/>
        <end position="70"/>
    </location>
</feature>
<evidence type="ECO:0000259" key="5">
    <source>
        <dbReference type="PROSITE" id="PS50076"/>
    </source>
</evidence>